<keyword evidence="3" id="KW-0546">Nucleotide metabolism</keyword>
<dbReference type="Gene3D" id="3.90.950.10">
    <property type="match status" value="1"/>
</dbReference>
<keyword evidence="3" id="KW-0963">Cytoplasm</keyword>
<gene>
    <name evidence="4" type="primary">maf</name>
    <name evidence="4" type="ORF">CORMATOL_00624</name>
</gene>
<dbReference type="SUPFAM" id="SSF52972">
    <property type="entry name" value="ITPase-like"/>
    <property type="match status" value="1"/>
</dbReference>
<comment type="catalytic activity">
    <reaction evidence="3">
        <text>a ribonucleoside 5'-triphosphate + H2O = a ribonucleoside 5'-phosphate + diphosphate + H(+)</text>
        <dbReference type="Rhea" id="RHEA:23996"/>
        <dbReference type="ChEBI" id="CHEBI:15377"/>
        <dbReference type="ChEBI" id="CHEBI:15378"/>
        <dbReference type="ChEBI" id="CHEBI:33019"/>
        <dbReference type="ChEBI" id="CHEBI:58043"/>
        <dbReference type="ChEBI" id="CHEBI:61557"/>
        <dbReference type="EC" id="3.6.1.9"/>
    </reaction>
</comment>
<dbReference type="InterPro" id="IPR029001">
    <property type="entry name" value="ITPase-like_fam"/>
</dbReference>
<dbReference type="GO" id="GO:0009117">
    <property type="term" value="P:nucleotide metabolic process"/>
    <property type="evidence" value="ECO:0007669"/>
    <property type="project" value="UniProtKB-KW"/>
</dbReference>
<comment type="caution">
    <text evidence="3">Lacks conserved residue(s) required for the propagation of feature annotation.</text>
</comment>
<comment type="catalytic activity">
    <reaction evidence="3">
        <text>a 2'-deoxyribonucleoside 5'-triphosphate + H2O = a 2'-deoxyribonucleoside 5'-phosphate + diphosphate + H(+)</text>
        <dbReference type="Rhea" id="RHEA:44644"/>
        <dbReference type="ChEBI" id="CHEBI:15377"/>
        <dbReference type="ChEBI" id="CHEBI:15378"/>
        <dbReference type="ChEBI" id="CHEBI:33019"/>
        <dbReference type="ChEBI" id="CHEBI:61560"/>
        <dbReference type="ChEBI" id="CHEBI:65317"/>
        <dbReference type="EC" id="3.6.1.9"/>
    </reaction>
</comment>
<comment type="function">
    <text evidence="3">Nucleoside triphosphate pyrophosphatase. May have a dual role in cell division arrest and in preventing the incorporation of modified nucleotides into cellular nucleic acids.</text>
</comment>
<dbReference type="PIRSF" id="PIRSF006305">
    <property type="entry name" value="Maf"/>
    <property type="match status" value="1"/>
</dbReference>
<dbReference type="PANTHER" id="PTHR43213:SF5">
    <property type="entry name" value="BIFUNCTIONAL DTTP_UTP PYROPHOSPHATASE_METHYLTRANSFERASE PROTEIN-RELATED"/>
    <property type="match status" value="1"/>
</dbReference>
<name>C0E0X4_9CORY</name>
<dbReference type="NCBIfam" id="TIGR00172">
    <property type="entry name" value="maf"/>
    <property type="match status" value="1"/>
</dbReference>
<comment type="similarity">
    <text evidence="3">Belongs to the Maf family.</text>
</comment>
<dbReference type="Pfam" id="PF02545">
    <property type="entry name" value="Maf"/>
    <property type="match status" value="1"/>
</dbReference>
<dbReference type="Proteomes" id="UP000006247">
    <property type="component" value="Unassembled WGS sequence"/>
</dbReference>
<evidence type="ECO:0000313" key="5">
    <source>
        <dbReference type="Proteomes" id="UP000006247"/>
    </source>
</evidence>
<comment type="caution">
    <text evidence="4">The sequence shown here is derived from an EMBL/GenBank/DDBJ whole genome shotgun (WGS) entry which is preliminary data.</text>
</comment>
<dbReference type="InterPro" id="IPR003697">
    <property type="entry name" value="Maf-like"/>
</dbReference>
<proteinExistence type="inferred from homology"/>
<feature type="active site" description="Proton acceptor" evidence="3">
    <location>
        <position position="74"/>
    </location>
</feature>
<dbReference type="PANTHER" id="PTHR43213">
    <property type="entry name" value="BIFUNCTIONAL DTTP/UTP PYROPHOSPHATASE/METHYLTRANSFERASE PROTEIN-RELATED"/>
    <property type="match status" value="1"/>
</dbReference>
<dbReference type="AlphaFoldDB" id="C0E0X4"/>
<keyword evidence="2 3" id="KW-0378">Hydrolase</keyword>
<organism evidence="4 5">
    <name type="scientific">Corynebacterium matruchotii ATCC 33806</name>
    <dbReference type="NCBI Taxonomy" id="566549"/>
    <lineage>
        <taxon>Bacteria</taxon>
        <taxon>Bacillati</taxon>
        <taxon>Actinomycetota</taxon>
        <taxon>Actinomycetes</taxon>
        <taxon>Mycobacteriales</taxon>
        <taxon>Corynebacteriaceae</taxon>
        <taxon>Corynebacterium</taxon>
    </lineage>
</organism>
<sequence>MGMRIILASGSASRKSILESAGITPVLHPANVDEDAIIATLTGAAPEDVVLALARAKATMVATEYPHDVVIGADSMLLLDGELQGKPHTETEAINRWHRQRGKTAQLITGHHIIAPSTNYCAAATTTVRFAADITDADIAAYAATGEPLPCAGAFTLEALGGWFIDRIEGDPSNVIGLSLPVVRRALYHFGYDVHDFWNRRKAE</sequence>
<dbReference type="GO" id="GO:0047429">
    <property type="term" value="F:nucleoside triphosphate diphosphatase activity"/>
    <property type="evidence" value="ECO:0007669"/>
    <property type="project" value="UniProtKB-EC"/>
</dbReference>
<evidence type="ECO:0000256" key="2">
    <source>
        <dbReference type="ARBA" id="ARBA00022801"/>
    </source>
</evidence>
<dbReference type="CDD" id="cd00555">
    <property type="entry name" value="Maf"/>
    <property type="match status" value="1"/>
</dbReference>
<dbReference type="HOGENOM" id="CLU_040416_1_2_11"/>
<dbReference type="GO" id="GO:0005737">
    <property type="term" value="C:cytoplasm"/>
    <property type="evidence" value="ECO:0007669"/>
    <property type="project" value="UniProtKB-SubCell"/>
</dbReference>
<dbReference type="EC" id="3.6.1.9" evidence="3"/>
<reference evidence="4 5" key="1">
    <citation type="submission" date="2009-01" db="EMBL/GenBank/DDBJ databases">
        <authorList>
            <person name="Fulton L."/>
            <person name="Clifton S."/>
            <person name="Chinwalla A.T."/>
            <person name="Mitreva M."/>
            <person name="Sodergren E."/>
            <person name="Weinstock G."/>
            <person name="Clifton S."/>
            <person name="Dooling D.J."/>
            <person name="Fulton B."/>
            <person name="Minx P."/>
            <person name="Pepin K.H."/>
            <person name="Johnson M."/>
            <person name="Bhonagiri V."/>
            <person name="Nash W.E."/>
            <person name="Mardis E.R."/>
            <person name="Wilson R.K."/>
        </authorList>
    </citation>
    <scope>NUCLEOTIDE SEQUENCE [LARGE SCALE GENOMIC DNA]</scope>
    <source>
        <strain evidence="4 5">ATCC 33806</strain>
    </source>
</reference>
<accession>C0E0X4</accession>
<protein>
    <recommendedName>
        <fullName evidence="3">Nucleoside triphosphate pyrophosphatase</fullName>
        <ecNumber evidence="3">3.6.1.9</ecNumber>
    </recommendedName>
    <alternativeName>
        <fullName evidence="3">Nucleotide pyrophosphatase</fullName>
        <shortName evidence="3">Nucleotide PPase</shortName>
    </alternativeName>
</protein>
<dbReference type="EMBL" id="ACEB01000006">
    <property type="protein sequence ID" value="EEG27772.1"/>
    <property type="molecule type" value="Genomic_DNA"/>
</dbReference>
<evidence type="ECO:0000256" key="1">
    <source>
        <dbReference type="ARBA" id="ARBA00001968"/>
    </source>
</evidence>
<comment type="subcellular location">
    <subcellularLocation>
        <location evidence="3">Cytoplasm</location>
    </subcellularLocation>
</comment>
<evidence type="ECO:0000256" key="3">
    <source>
        <dbReference type="HAMAP-Rule" id="MF_00528"/>
    </source>
</evidence>
<dbReference type="HAMAP" id="MF_00528">
    <property type="entry name" value="Maf"/>
    <property type="match status" value="1"/>
</dbReference>
<evidence type="ECO:0000313" key="4">
    <source>
        <dbReference type="EMBL" id="EEG27772.1"/>
    </source>
</evidence>
<comment type="cofactor">
    <cofactor evidence="1 3">
        <name>a divalent metal cation</name>
        <dbReference type="ChEBI" id="CHEBI:60240"/>
    </cofactor>
</comment>